<dbReference type="EMBL" id="BARU01009867">
    <property type="protein sequence ID" value="GAH42599.1"/>
    <property type="molecule type" value="Genomic_DNA"/>
</dbReference>
<organism evidence="1">
    <name type="scientific">marine sediment metagenome</name>
    <dbReference type="NCBI Taxonomy" id="412755"/>
    <lineage>
        <taxon>unclassified sequences</taxon>
        <taxon>metagenomes</taxon>
        <taxon>ecological metagenomes</taxon>
    </lineage>
</organism>
<gene>
    <name evidence="1" type="ORF">S03H2_18964</name>
</gene>
<evidence type="ECO:0000313" key="1">
    <source>
        <dbReference type="EMBL" id="GAH42599.1"/>
    </source>
</evidence>
<proteinExistence type="predicted"/>
<protein>
    <submittedName>
        <fullName evidence="1">Uncharacterized protein</fullName>
    </submittedName>
</protein>
<dbReference type="AlphaFoldDB" id="X1GLV7"/>
<reference evidence="1" key="1">
    <citation type="journal article" date="2014" name="Front. Microbiol.">
        <title>High frequency of phylogenetically diverse reductive dehalogenase-homologous genes in deep subseafloor sedimentary metagenomes.</title>
        <authorList>
            <person name="Kawai M."/>
            <person name="Futagami T."/>
            <person name="Toyoda A."/>
            <person name="Takaki Y."/>
            <person name="Nishi S."/>
            <person name="Hori S."/>
            <person name="Arai W."/>
            <person name="Tsubouchi T."/>
            <person name="Morono Y."/>
            <person name="Uchiyama I."/>
            <person name="Ito T."/>
            <person name="Fujiyama A."/>
            <person name="Inagaki F."/>
            <person name="Takami H."/>
        </authorList>
    </citation>
    <scope>NUCLEOTIDE SEQUENCE</scope>
    <source>
        <strain evidence="1">Expedition CK06-06</strain>
    </source>
</reference>
<comment type="caution">
    <text evidence="1">The sequence shown here is derived from an EMBL/GenBank/DDBJ whole genome shotgun (WGS) entry which is preliminary data.</text>
</comment>
<sequence>MIKEWLCQMCKLNKYCQHNFDYECQEVYDHHREGPPEWVRETLKREVSKIGK</sequence>
<accession>X1GLV7</accession>
<name>X1GLV7_9ZZZZ</name>